<name>A0A840NFY3_9PSEU</name>
<evidence type="ECO:0008006" key="7">
    <source>
        <dbReference type="Google" id="ProtNLM"/>
    </source>
</evidence>
<accession>A0A840NFY3</accession>
<dbReference type="GO" id="GO:0016787">
    <property type="term" value="F:hydrolase activity"/>
    <property type="evidence" value="ECO:0007669"/>
    <property type="project" value="InterPro"/>
</dbReference>
<feature type="chain" id="PRO_5033003864" description="Calcineurin-like phosphoesterase family protein" evidence="2">
    <location>
        <begin position="26"/>
        <end position="1110"/>
    </location>
</feature>
<evidence type="ECO:0000256" key="1">
    <source>
        <dbReference type="SAM" id="MobiDB-lite"/>
    </source>
</evidence>
<dbReference type="PANTHER" id="PTHR40446">
    <property type="entry name" value="N-ACETYLGLUCOSAMINE-1-PHOSPHODIESTER ALPHA-N-ACETYLGLUCOSAMINIDASE"/>
    <property type="match status" value="1"/>
</dbReference>
<evidence type="ECO:0000259" key="3">
    <source>
        <dbReference type="Pfam" id="PF00149"/>
    </source>
</evidence>
<feature type="domain" description="Phosphodiester glycosidase" evidence="4">
    <location>
        <begin position="232"/>
        <end position="402"/>
    </location>
</feature>
<dbReference type="SUPFAM" id="SSF56300">
    <property type="entry name" value="Metallo-dependent phosphatases"/>
    <property type="match status" value="1"/>
</dbReference>
<dbReference type="PANTHER" id="PTHR40446:SF2">
    <property type="entry name" value="N-ACETYLGLUCOSAMINE-1-PHOSPHODIESTER ALPHA-N-ACETYLGLUCOSAMINIDASE"/>
    <property type="match status" value="1"/>
</dbReference>
<reference evidence="5 6" key="1">
    <citation type="submission" date="2020-08" db="EMBL/GenBank/DDBJ databases">
        <title>Sequencing the genomes of 1000 actinobacteria strains.</title>
        <authorList>
            <person name="Klenk H.-P."/>
        </authorList>
    </citation>
    <scope>NUCLEOTIDE SEQUENCE [LARGE SCALE GENOMIC DNA]</scope>
    <source>
        <strain evidence="5 6">DSM 45582</strain>
    </source>
</reference>
<dbReference type="Pfam" id="PF00149">
    <property type="entry name" value="Metallophos"/>
    <property type="match status" value="1"/>
</dbReference>
<dbReference type="Proteomes" id="UP000580474">
    <property type="component" value="Unassembled WGS sequence"/>
</dbReference>
<dbReference type="Pfam" id="PF09992">
    <property type="entry name" value="NAGPA"/>
    <property type="match status" value="1"/>
</dbReference>
<dbReference type="EMBL" id="JACHIV010000001">
    <property type="protein sequence ID" value="MBB5068219.1"/>
    <property type="molecule type" value="Genomic_DNA"/>
</dbReference>
<dbReference type="RefSeq" id="WP_184477945.1">
    <property type="nucleotide sequence ID" value="NZ_JACHIV010000001.1"/>
</dbReference>
<dbReference type="InterPro" id="IPR018711">
    <property type="entry name" value="NAGPA"/>
</dbReference>
<evidence type="ECO:0000259" key="4">
    <source>
        <dbReference type="Pfam" id="PF09992"/>
    </source>
</evidence>
<keyword evidence="6" id="KW-1185">Reference proteome</keyword>
<organism evidence="5 6">
    <name type="scientific">Saccharopolyspora gloriosae</name>
    <dbReference type="NCBI Taxonomy" id="455344"/>
    <lineage>
        <taxon>Bacteria</taxon>
        <taxon>Bacillati</taxon>
        <taxon>Actinomycetota</taxon>
        <taxon>Actinomycetes</taxon>
        <taxon>Pseudonocardiales</taxon>
        <taxon>Pseudonocardiaceae</taxon>
        <taxon>Saccharopolyspora</taxon>
    </lineage>
</organism>
<feature type="signal peptide" evidence="2">
    <location>
        <begin position="1"/>
        <end position="25"/>
    </location>
</feature>
<dbReference type="InterPro" id="IPR004843">
    <property type="entry name" value="Calcineurin-like_PHP"/>
</dbReference>
<feature type="region of interest" description="Disordered" evidence="1">
    <location>
        <begin position="436"/>
        <end position="455"/>
    </location>
</feature>
<comment type="caution">
    <text evidence="5">The sequence shown here is derived from an EMBL/GenBank/DDBJ whole genome shotgun (WGS) entry which is preliminary data.</text>
</comment>
<dbReference type="AlphaFoldDB" id="A0A840NFY3"/>
<dbReference type="InterPro" id="IPR029052">
    <property type="entry name" value="Metallo-depent_PP-like"/>
</dbReference>
<evidence type="ECO:0000313" key="5">
    <source>
        <dbReference type="EMBL" id="MBB5068219.1"/>
    </source>
</evidence>
<proteinExistence type="predicted"/>
<gene>
    <name evidence="5" type="ORF">BJ969_001307</name>
</gene>
<dbReference type="Gene3D" id="3.60.21.10">
    <property type="match status" value="1"/>
</dbReference>
<protein>
    <recommendedName>
        <fullName evidence="7">Calcineurin-like phosphoesterase family protein</fullName>
    </recommendedName>
</protein>
<evidence type="ECO:0000313" key="6">
    <source>
        <dbReference type="Proteomes" id="UP000580474"/>
    </source>
</evidence>
<feature type="domain" description="Calcineurin-like phosphoesterase" evidence="3">
    <location>
        <begin position="765"/>
        <end position="956"/>
    </location>
</feature>
<feature type="region of interest" description="Disordered" evidence="1">
    <location>
        <begin position="24"/>
        <end position="70"/>
    </location>
</feature>
<sequence length="1110" mass="113733">MRSRGLVVVVSGAVLAGLVTAPAGASAPLGPPPVEDVPAASAAEQGPVSVRPGTKRASGADGFETSRDTSTLAPGLTLTEFDRYEPEGWLRGDVLTADLAGSGLRPEYLSPGAASARAPLAEQLSGAIAGVNGDFFDIDASGAPLGAAMSDGELLSAPAAGHNDVAAVGGARAAGRLMQVFLAAELTRADGTVTPITDLNAPTIAPDGIGLYTPYWGDASRGSVVDGRAPVVEVEVAGDVVTQVRPAPAEGPVPGGAVRLLGVGGGAEALGSLRPGDRVDVHYRPREQGADVVVGGNKVLLRGGEVQQVDDVALHPRTAVGFSADGTRMWLVTIDGRQADSRGATERELAERLRALGAADAINLDGGGSSTLLARERGAAAAGVHNSPSDGELRPVPNGIGFSTAPGSGRLRGFRVEPSDGTRVLSGLTRRLTAHGHDETGAPVAADPAWSASPGGGRVDGGVLRAGRPGTSTVTASAPGGSGSAELTVLGRPVRISADTARVELPAEGARGRFQVLGHDADGFATWVEPADVRLEYDRRAVRIEPDGDGFAVTALSPSASSAVTARVGDQVTHLGVTTGSRPEPLAPLDGPAGWNATAFPASVRASLSEAPGRAGTPGLALDYALTGSTTTRAAYVNADAPLPLPPGTQRVGVWVNGDGNGAWLRGTVEDAAGVATTVDLARNVDWTGWRYVEAPLPTGTSGALRWQRLYAVEPDGARQYAGRLVFDELTARVAPDVAVPPNPRPRDPSVVQDATLPPAPGAARIAVVSDAQFTADDPDGPLVALARRSLREAVAARPDALVINGDLVDRGIAADFDLARQVIDSEVGGRVPWYYVPGNHEASGPGDLSEFTAEFGATHQVADVAGSRAVLLDSSAGSLLGGGFDQVRMLRSALDEASEDSRIHSVSVFLHHPPDDPGPGEASQLSDPKEADLITRWLADFERETGKSAALVSGHAGVFHSSTVDGVQVEVNGNSGKQPAAAPGDGGFTGWSLLRIDPSDRSGPVRWETRPHVDRLELAVPPVAVGADVPVEADVVQGDRVVPVRYPVSADWEGGRSVHVGRPDEAAPGSVAAFDPATGALTGLRPGRAELSVMINGVKKTTEFTVTRK</sequence>
<evidence type="ECO:0000256" key="2">
    <source>
        <dbReference type="SAM" id="SignalP"/>
    </source>
</evidence>
<keyword evidence="2" id="KW-0732">Signal</keyword>